<dbReference type="OrthoDB" id="191139at2759"/>
<sequence length="154" mass="17076">MWFLNKMCTSKVCLDDKTVVITGANSGIGKETARDLYARDARVILACRNMEMANEAVEDIKNNPPSSLKSVKDCAKNLLTNEAAIHILINNAGVVAYPSYEKTEDGNEMTLQVNYLGHFLLTLLLLPKMQKSSPNCRIVNVSSLAHFYPNVAKR</sequence>
<dbReference type="PRINTS" id="PR00081">
    <property type="entry name" value="GDHRDH"/>
</dbReference>
<reference evidence="2" key="1">
    <citation type="submission" date="2011-02" db="EMBL/GenBank/DDBJ databases">
        <title>The genome of the leaf-cutting ant Acromyrmex echinatior suggests key adaptations to social evolution and fungus farming.</title>
        <authorList>
            <person name="Nygaard S."/>
            <person name="Zhang G."/>
        </authorList>
    </citation>
    <scope>NUCLEOTIDE SEQUENCE</scope>
</reference>
<dbReference type="SUPFAM" id="SSF51735">
    <property type="entry name" value="NAD(P)-binding Rossmann-fold domains"/>
    <property type="match status" value="1"/>
</dbReference>
<proteinExistence type="predicted"/>
<dbReference type="STRING" id="103372.F4WFD4"/>
<dbReference type="Proteomes" id="UP000007755">
    <property type="component" value="Unassembled WGS sequence"/>
</dbReference>
<dbReference type="PANTHER" id="PTHR43157">
    <property type="entry name" value="PHOSPHATIDYLINOSITOL-GLYCAN BIOSYNTHESIS CLASS F PROTEIN-RELATED"/>
    <property type="match status" value="1"/>
</dbReference>
<keyword evidence="1" id="KW-0560">Oxidoreductase</keyword>
<dbReference type="Pfam" id="PF00106">
    <property type="entry name" value="adh_short"/>
    <property type="match status" value="1"/>
</dbReference>
<dbReference type="GO" id="GO:0016491">
    <property type="term" value="F:oxidoreductase activity"/>
    <property type="evidence" value="ECO:0007669"/>
    <property type="project" value="UniProtKB-KW"/>
</dbReference>
<evidence type="ECO:0000313" key="3">
    <source>
        <dbReference type="Proteomes" id="UP000007755"/>
    </source>
</evidence>
<dbReference type="InterPro" id="IPR036291">
    <property type="entry name" value="NAD(P)-bd_dom_sf"/>
</dbReference>
<name>F4WFD4_ACREC</name>
<dbReference type="EMBL" id="GL888115">
    <property type="protein sequence ID" value="EGI67185.1"/>
    <property type="molecule type" value="Genomic_DNA"/>
</dbReference>
<organism evidence="3">
    <name type="scientific">Acromyrmex echinatior</name>
    <name type="common">Panamanian leafcutter ant</name>
    <name type="synonym">Acromyrmex octospinosus echinatior</name>
    <dbReference type="NCBI Taxonomy" id="103372"/>
    <lineage>
        <taxon>Eukaryota</taxon>
        <taxon>Metazoa</taxon>
        <taxon>Ecdysozoa</taxon>
        <taxon>Arthropoda</taxon>
        <taxon>Hexapoda</taxon>
        <taxon>Insecta</taxon>
        <taxon>Pterygota</taxon>
        <taxon>Neoptera</taxon>
        <taxon>Endopterygota</taxon>
        <taxon>Hymenoptera</taxon>
        <taxon>Apocrita</taxon>
        <taxon>Aculeata</taxon>
        <taxon>Formicoidea</taxon>
        <taxon>Formicidae</taxon>
        <taxon>Myrmicinae</taxon>
        <taxon>Acromyrmex</taxon>
    </lineage>
</organism>
<dbReference type="eggNOG" id="KOG1208">
    <property type="taxonomic scope" value="Eukaryota"/>
</dbReference>
<keyword evidence="3" id="KW-1185">Reference proteome</keyword>
<accession>F4WFD4</accession>
<gene>
    <name evidence="2" type="ORF">G5I_04341</name>
</gene>
<dbReference type="InParanoid" id="F4WFD4"/>
<dbReference type="InterPro" id="IPR002347">
    <property type="entry name" value="SDR_fam"/>
</dbReference>
<dbReference type="AlphaFoldDB" id="F4WFD4"/>
<evidence type="ECO:0000313" key="2">
    <source>
        <dbReference type="EMBL" id="EGI67185.1"/>
    </source>
</evidence>
<protein>
    <submittedName>
        <fullName evidence="2">Retinol dehydrogenase 11</fullName>
    </submittedName>
</protein>
<dbReference type="PANTHER" id="PTHR43157:SF73">
    <property type="entry name" value="WW DOMAIN-CONTAINING OXIDOREDUCTASE-LIKE PROTEIN"/>
    <property type="match status" value="1"/>
</dbReference>
<evidence type="ECO:0000256" key="1">
    <source>
        <dbReference type="ARBA" id="ARBA00023002"/>
    </source>
</evidence>
<dbReference type="Gene3D" id="3.40.50.720">
    <property type="entry name" value="NAD(P)-binding Rossmann-like Domain"/>
    <property type="match status" value="1"/>
</dbReference>